<proteinExistence type="predicted"/>
<organism evidence="2 3">
    <name type="scientific">Sphingomonas abietis</name>
    <dbReference type="NCBI Taxonomy" id="3012344"/>
    <lineage>
        <taxon>Bacteria</taxon>
        <taxon>Pseudomonadati</taxon>
        <taxon>Pseudomonadota</taxon>
        <taxon>Alphaproteobacteria</taxon>
        <taxon>Sphingomonadales</taxon>
        <taxon>Sphingomonadaceae</taxon>
        <taxon>Sphingomonas</taxon>
    </lineage>
</organism>
<gene>
    <name evidence="2" type="ORF">PBT88_00580</name>
</gene>
<name>A0ABY7NP06_9SPHN</name>
<dbReference type="Proteomes" id="UP001210865">
    <property type="component" value="Chromosome"/>
</dbReference>
<evidence type="ECO:0000313" key="2">
    <source>
        <dbReference type="EMBL" id="WBO22685.1"/>
    </source>
</evidence>
<feature type="chain" id="PRO_5046919714" evidence="1">
    <location>
        <begin position="24"/>
        <end position="141"/>
    </location>
</feature>
<dbReference type="RefSeq" id="WP_270077327.1">
    <property type="nucleotide sequence ID" value="NZ_CP115174.1"/>
</dbReference>
<reference evidence="2 3" key="1">
    <citation type="submission" date="2022-12" db="EMBL/GenBank/DDBJ databases">
        <title>Sphingomonas abieness sp. nov., an endophytic bacterium isolated from Abies koreana.</title>
        <authorList>
            <person name="Jiang L."/>
            <person name="Lee J."/>
        </authorList>
    </citation>
    <scope>NUCLEOTIDE SEQUENCE [LARGE SCALE GENOMIC DNA]</scope>
    <source>
        <strain evidence="3">PAMB 00755</strain>
    </source>
</reference>
<feature type="signal peptide" evidence="1">
    <location>
        <begin position="1"/>
        <end position="23"/>
    </location>
</feature>
<evidence type="ECO:0000256" key="1">
    <source>
        <dbReference type="SAM" id="SignalP"/>
    </source>
</evidence>
<sequence length="141" mass="14695">MTKWFASAAVLATGFWMAVPAHAANDIMKECGAKYQAAKAANTLGGKNWAQFLAQCRGGQVAAPVVAAPVAAARPVAAVKPVAAAKPASHLPGAQSPAMVAMHDRQRKCGQQWSADKAAGKIPAGQKWPQYWSACNTRLKG</sequence>
<protein>
    <submittedName>
        <fullName evidence="2">Uncharacterized protein</fullName>
    </submittedName>
</protein>
<keyword evidence="1" id="KW-0732">Signal</keyword>
<evidence type="ECO:0000313" key="3">
    <source>
        <dbReference type="Proteomes" id="UP001210865"/>
    </source>
</evidence>
<keyword evidence="3" id="KW-1185">Reference proteome</keyword>
<dbReference type="EMBL" id="CP115174">
    <property type="protein sequence ID" value="WBO22685.1"/>
    <property type="molecule type" value="Genomic_DNA"/>
</dbReference>
<accession>A0ABY7NP06</accession>